<evidence type="ECO:0000256" key="2">
    <source>
        <dbReference type="SAM" id="Phobius"/>
    </source>
</evidence>
<evidence type="ECO:0000256" key="1">
    <source>
        <dbReference type="ARBA" id="ARBA00004141"/>
    </source>
</evidence>
<dbReference type="InterPro" id="IPR027197">
    <property type="entry name" value="SLC43A3"/>
</dbReference>
<dbReference type="InterPro" id="IPR036259">
    <property type="entry name" value="MFS_trans_sf"/>
</dbReference>
<accession>A0AAD1WTD4</accession>
<feature type="non-terminal residue" evidence="3">
    <location>
        <position position="268"/>
    </location>
</feature>
<evidence type="ECO:0000313" key="3">
    <source>
        <dbReference type="EMBL" id="CAH2321492.1"/>
    </source>
</evidence>
<organism evidence="3 4">
    <name type="scientific">Pelobates cultripes</name>
    <name type="common">Western spadefoot toad</name>
    <dbReference type="NCBI Taxonomy" id="61616"/>
    <lineage>
        <taxon>Eukaryota</taxon>
        <taxon>Metazoa</taxon>
        <taxon>Chordata</taxon>
        <taxon>Craniata</taxon>
        <taxon>Vertebrata</taxon>
        <taxon>Euteleostomi</taxon>
        <taxon>Amphibia</taxon>
        <taxon>Batrachia</taxon>
        <taxon>Anura</taxon>
        <taxon>Pelobatoidea</taxon>
        <taxon>Pelobatidae</taxon>
        <taxon>Pelobates</taxon>
    </lineage>
</organism>
<feature type="transmembrane region" description="Helical" evidence="2">
    <location>
        <begin position="237"/>
        <end position="260"/>
    </location>
</feature>
<keyword evidence="2" id="KW-0472">Membrane</keyword>
<keyword evidence="2" id="KW-1133">Transmembrane helix</keyword>
<dbReference type="AlphaFoldDB" id="A0AAD1WTD4"/>
<dbReference type="GO" id="GO:0016020">
    <property type="term" value="C:membrane"/>
    <property type="evidence" value="ECO:0007669"/>
    <property type="project" value="UniProtKB-SubCell"/>
</dbReference>
<keyword evidence="2" id="KW-0812">Transmembrane</keyword>
<feature type="transmembrane region" description="Helical" evidence="2">
    <location>
        <begin position="66"/>
        <end position="86"/>
    </location>
</feature>
<evidence type="ECO:0000313" key="4">
    <source>
        <dbReference type="Proteomes" id="UP001295444"/>
    </source>
</evidence>
<evidence type="ECO:0008006" key="5">
    <source>
        <dbReference type="Google" id="ProtNLM"/>
    </source>
</evidence>
<dbReference type="EMBL" id="OW240922">
    <property type="protein sequence ID" value="CAH2321492.1"/>
    <property type="molecule type" value="Genomic_DNA"/>
</dbReference>
<feature type="transmembrane region" description="Helical" evidence="2">
    <location>
        <begin position="6"/>
        <end position="33"/>
    </location>
</feature>
<gene>
    <name evidence="3" type="ORF">PECUL_23A030608</name>
</gene>
<proteinExistence type="predicted"/>
<feature type="transmembrane region" description="Helical" evidence="2">
    <location>
        <begin position="92"/>
        <end position="111"/>
    </location>
</feature>
<dbReference type="PANTHER" id="PTHR20765:SF1">
    <property type="entry name" value="EQUILIBRATIVE NUCLEOBASE TRANSPORTER 1"/>
    <property type="match status" value="1"/>
</dbReference>
<name>A0AAD1WTD4_PELCU</name>
<reference evidence="3" key="1">
    <citation type="submission" date="2022-03" db="EMBL/GenBank/DDBJ databases">
        <authorList>
            <person name="Alioto T."/>
            <person name="Alioto T."/>
            <person name="Gomez Garrido J."/>
        </authorList>
    </citation>
    <scope>NUCLEOTIDE SEQUENCE</scope>
</reference>
<comment type="subcellular location">
    <subcellularLocation>
        <location evidence="1">Membrane</location>
        <topology evidence="1">Multi-pass membrane protein</topology>
    </subcellularLocation>
</comment>
<dbReference type="SUPFAM" id="SSF103473">
    <property type="entry name" value="MFS general substrate transporter"/>
    <property type="match status" value="1"/>
</dbReference>
<keyword evidence="4" id="KW-1185">Reference proteome</keyword>
<feature type="transmembrane region" description="Helical" evidence="2">
    <location>
        <begin position="198"/>
        <end position="217"/>
    </location>
</feature>
<protein>
    <recommendedName>
        <fullName evidence="5">Solute carrier family 43 member 3</fullName>
    </recommendedName>
</protein>
<sequence>MRFQHFLTLLSGLVECMFFAGVTFGWASLVFVLKNEKYFQDLCPSPGNQSINATDSCSQQDEQFSLIFTVAGLVNNFVTLPCGYIFDHFGTAVTRFLSISIYTAATILIALSNEGAVPKWCFTATLFLMPNTFFPYPLPEGYSYGLKCKKNKASKPTTISNGEEDLGIKTEEGQLSINSTLLLETKAVSFISCVRSSLFWFHFIWLSVMQLRHYMFIATLNPTLTRLSGGDPLTVSHYTNVFAVSQFCGILCAPWNGIIIDRFKGKYK</sequence>
<dbReference type="PANTHER" id="PTHR20765">
    <property type="entry name" value="SOLUTE CARRIER FAMILY 43 MEMBER 3-RELATED"/>
    <property type="match status" value="1"/>
</dbReference>
<dbReference type="Proteomes" id="UP001295444">
    <property type="component" value="Chromosome 11"/>
</dbReference>